<gene>
    <name evidence="3" type="ORF">HJ01_02401</name>
</gene>
<keyword evidence="4" id="KW-1185">Reference proteome</keyword>
<feature type="chain" id="PRO_5003609671" evidence="1">
    <location>
        <begin position="32"/>
        <end position="144"/>
    </location>
</feature>
<feature type="signal peptide" evidence="1">
    <location>
        <begin position="1"/>
        <end position="31"/>
    </location>
</feature>
<dbReference type="PATRIC" id="fig|1086011.3.peg.2350"/>
<dbReference type="AlphaFoldDB" id="H7FSY2"/>
<evidence type="ECO:0000259" key="2">
    <source>
        <dbReference type="Pfam" id="PF07007"/>
    </source>
</evidence>
<dbReference type="Gene3D" id="1.20.1270.180">
    <property type="match status" value="1"/>
</dbReference>
<feature type="domain" description="Lysozyme inhibitor LprI-like N-terminal" evidence="2">
    <location>
        <begin position="29"/>
        <end position="123"/>
    </location>
</feature>
<proteinExistence type="predicted"/>
<evidence type="ECO:0000256" key="1">
    <source>
        <dbReference type="SAM" id="SignalP"/>
    </source>
</evidence>
<accession>H7FSY2</accession>
<evidence type="ECO:0000313" key="4">
    <source>
        <dbReference type="Proteomes" id="UP000005566"/>
    </source>
</evidence>
<dbReference type="STRING" id="1086011.HJ01_02401"/>
<keyword evidence="1" id="KW-0732">Signal</keyword>
<protein>
    <submittedName>
        <fullName evidence="3">Periplasmic protein</fullName>
    </submittedName>
</protein>
<organism evidence="3 4">
    <name type="scientific">Flavobacterium frigoris (strain PS1)</name>
    <dbReference type="NCBI Taxonomy" id="1086011"/>
    <lineage>
        <taxon>Bacteria</taxon>
        <taxon>Pseudomonadati</taxon>
        <taxon>Bacteroidota</taxon>
        <taxon>Flavobacteriia</taxon>
        <taxon>Flavobacteriales</taxon>
        <taxon>Flavobacteriaceae</taxon>
        <taxon>Flavobacterium</taxon>
    </lineage>
</organism>
<dbReference type="EMBL" id="AHKF01000018">
    <property type="protein sequence ID" value="EIA08679.1"/>
    <property type="molecule type" value="Genomic_DNA"/>
</dbReference>
<reference evidence="3 4" key="1">
    <citation type="journal article" date="2014" name="Acta Crystallogr. D">
        <title>Structure-based characterization and antifreeze properties of a hyperactive ice-binding protein from the Antarctic bacterium Flavobacterium frigoris PS1.</title>
        <authorList>
            <person name="Do H."/>
            <person name="Kim S.J."/>
            <person name="Kim H.J."/>
            <person name="Lee J.H."/>
        </authorList>
    </citation>
    <scope>NUCLEOTIDE SEQUENCE [LARGE SCALE GENOMIC DNA]</scope>
    <source>
        <strain evidence="3 4">PS1</strain>
    </source>
</reference>
<dbReference type="InterPro" id="IPR009739">
    <property type="entry name" value="LprI-like_N"/>
</dbReference>
<name>H7FSY2_FLAFP</name>
<evidence type="ECO:0000313" key="3">
    <source>
        <dbReference type="EMBL" id="EIA08679.1"/>
    </source>
</evidence>
<dbReference type="Proteomes" id="UP000005566">
    <property type="component" value="Unassembled WGS sequence"/>
</dbReference>
<dbReference type="Pfam" id="PF07007">
    <property type="entry name" value="LprI"/>
    <property type="match status" value="1"/>
</dbReference>
<dbReference type="eggNOG" id="COG3755">
    <property type="taxonomic scope" value="Bacteria"/>
</dbReference>
<comment type="caution">
    <text evidence="3">The sequence shown here is derived from an EMBL/GenBank/DDBJ whole genome shotgun (WGS) entry which is preliminary data.</text>
</comment>
<sequence>MNSKLQKQTSQFMKKFLILTSFFLISNLSSAQTQLEINATANTDFQKADKELNSTYKKILKEYSTDLLFIKNLKIAQNIWIKFRDAEMNMKYPQKEPGYYGSIFPTCWNTYMAELTQKRSKELKIWLTGIPEGDTCSGSVKMIN</sequence>